<evidence type="ECO:0000313" key="2">
    <source>
        <dbReference type="Proteomes" id="UP000078544"/>
    </source>
</evidence>
<organism evidence="1 2">
    <name type="scientific">Moelleriella libera RCEF 2490</name>
    <dbReference type="NCBI Taxonomy" id="1081109"/>
    <lineage>
        <taxon>Eukaryota</taxon>
        <taxon>Fungi</taxon>
        <taxon>Dikarya</taxon>
        <taxon>Ascomycota</taxon>
        <taxon>Pezizomycotina</taxon>
        <taxon>Sordariomycetes</taxon>
        <taxon>Hypocreomycetidae</taxon>
        <taxon>Hypocreales</taxon>
        <taxon>Clavicipitaceae</taxon>
        <taxon>Moelleriella</taxon>
    </lineage>
</organism>
<keyword evidence="2" id="KW-1185">Reference proteome</keyword>
<name>A0A167ZE95_9HYPO</name>
<proteinExistence type="predicted"/>
<comment type="caution">
    <text evidence="1">The sequence shown here is derived from an EMBL/GenBank/DDBJ whole genome shotgun (WGS) entry which is preliminary data.</text>
</comment>
<accession>A0A167ZE95</accession>
<sequence>MSSVVEKRSDKERVLAFRDAQFKGLPIFKPPATSESGFALAARGGAGAKRVISVCRVRDRPRMLAVQDVGIGLAAEERGHGIIFTVSARYVRQAEDDLMQER</sequence>
<dbReference type="AlphaFoldDB" id="A0A167ZE95"/>
<evidence type="ECO:0000313" key="1">
    <source>
        <dbReference type="EMBL" id="KZZ92545.1"/>
    </source>
</evidence>
<gene>
    <name evidence="1" type="ORF">AAL_06171</name>
</gene>
<dbReference type="Proteomes" id="UP000078544">
    <property type="component" value="Unassembled WGS sequence"/>
</dbReference>
<dbReference type="EMBL" id="AZGY01000015">
    <property type="protein sequence ID" value="KZZ92545.1"/>
    <property type="molecule type" value="Genomic_DNA"/>
</dbReference>
<protein>
    <submittedName>
        <fullName evidence="1">Uncharacterized protein</fullName>
    </submittedName>
</protein>
<reference evidence="1 2" key="1">
    <citation type="journal article" date="2016" name="Genome Biol. Evol.">
        <title>Divergent and convergent evolution of fungal pathogenicity.</title>
        <authorList>
            <person name="Shang Y."/>
            <person name="Xiao G."/>
            <person name="Zheng P."/>
            <person name="Cen K."/>
            <person name="Zhan S."/>
            <person name="Wang C."/>
        </authorList>
    </citation>
    <scope>NUCLEOTIDE SEQUENCE [LARGE SCALE GENOMIC DNA]</scope>
    <source>
        <strain evidence="1 2">RCEF 2490</strain>
    </source>
</reference>